<keyword evidence="4" id="KW-0732">Signal</keyword>
<dbReference type="InterPro" id="IPR004240">
    <property type="entry name" value="EMP70"/>
</dbReference>
<feature type="transmembrane region" description="Helical" evidence="7">
    <location>
        <begin position="150"/>
        <end position="169"/>
    </location>
</feature>
<evidence type="ECO:0000256" key="3">
    <source>
        <dbReference type="ARBA" id="ARBA00022692"/>
    </source>
</evidence>
<comment type="caution">
    <text evidence="9">The sequence shown here is derived from an EMBL/GenBank/DDBJ whole genome shotgun (WGS) entry which is preliminary data.</text>
</comment>
<dbReference type="PANTHER" id="PTHR10766">
    <property type="entry name" value="TRANSMEMBRANE 9 SUPERFAMILY PROTEIN"/>
    <property type="match status" value="1"/>
</dbReference>
<feature type="transmembrane region" description="Helical" evidence="7">
    <location>
        <begin position="115"/>
        <end position="138"/>
    </location>
</feature>
<organism evidence="9 10">
    <name type="scientific">Jimgerdemannia flammicorona</name>
    <dbReference type="NCBI Taxonomy" id="994334"/>
    <lineage>
        <taxon>Eukaryota</taxon>
        <taxon>Fungi</taxon>
        <taxon>Fungi incertae sedis</taxon>
        <taxon>Mucoromycota</taxon>
        <taxon>Mucoromycotina</taxon>
        <taxon>Endogonomycetes</taxon>
        <taxon>Endogonales</taxon>
        <taxon>Endogonaceae</taxon>
        <taxon>Jimgerdemannia</taxon>
    </lineage>
</organism>
<dbReference type="GO" id="GO:0016020">
    <property type="term" value="C:membrane"/>
    <property type="evidence" value="ECO:0007669"/>
    <property type="project" value="UniProtKB-SubCell"/>
</dbReference>
<name>A0A433Q610_9FUNG</name>
<evidence type="ECO:0000313" key="10">
    <source>
        <dbReference type="Proteomes" id="UP000274822"/>
    </source>
</evidence>
<evidence type="ECO:0000256" key="6">
    <source>
        <dbReference type="ARBA" id="ARBA00023136"/>
    </source>
</evidence>
<keyword evidence="6 7" id="KW-0472">Membrane</keyword>
<evidence type="ECO:0000256" key="7">
    <source>
        <dbReference type="RuleBase" id="RU363079"/>
    </source>
</evidence>
<dbReference type="Pfam" id="PF02990">
    <property type="entry name" value="EMP70"/>
    <property type="match status" value="1"/>
</dbReference>
<feature type="transmembrane region" description="Helical" evidence="7">
    <location>
        <begin position="22"/>
        <end position="46"/>
    </location>
</feature>
<reference evidence="9 10" key="1">
    <citation type="journal article" date="2018" name="New Phytol.">
        <title>Phylogenomics of Endogonaceae and evolution of mycorrhizas within Mucoromycota.</title>
        <authorList>
            <person name="Chang Y."/>
            <person name="Desiro A."/>
            <person name="Na H."/>
            <person name="Sandor L."/>
            <person name="Lipzen A."/>
            <person name="Clum A."/>
            <person name="Barry K."/>
            <person name="Grigoriev I.V."/>
            <person name="Martin F.M."/>
            <person name="Stajich J.E."/>
            <person name="Smith M.E."/>
            <person name="Bonito G."/>
            <person name="Spatafora J.W."/>
        </authorList>
    </citation>
    <scope>NUCLEOTIDE SEQUENCE [LARGE SCALE GENOMIC DNA]</scope>
    <source>
        <strain evidence="9 10">AD002</strain>
    </source>
</reference>
<evidence type="ECO:0000256" key="4">
    <source>
        <dbReference type="ARBA" id="ARBA00022729"/>
    </source>
</evidence>
<evidence type="ECO:0000256" key="1">
    <source>
        <dbReference type="ARBA" id="ARBA00004141"/>
    </source>
</evidence>
<keyword evidence="10" id="KW-1185">Reference proteome</keyword>
<comment type="subcellular location">
    <subcellularLocation>
        <location evidence="1">Membrane</location>
        <topology evidence="1">Multi-pass membrane protein</topology>
    </subcellularLocation>
</comment>
<accession>A0A433Q610</accession>
<protein>
    <recommendedName>
        <fullName evidence="7">Transmembrane 9 superfamily member</fullName>
    </recommendedName>
</protein>
<comment type="caution">
    <text evidence="7">Lacks conserved residue(s) required for the propagation of feature annotation.</text>
</comment>
<sequence>MRCTNGLRFRVLTCVSPCTPQIHWFSIFNSFMMVLFLTGLVSVILLRTLRRDYARYDKEEGLGDLVRSSYLFCPILPKTHMLTPSLYLPHQDHDLGDDYGWKQVHGDVFRPPQQLMLFSALLGTGNQLAILSGVVILYTIVGDLYAERATILTATIFLYALTSGVAGYTSASYYAKQGLDPEHDPDGQLVARYADPRYRVHQHRCHLLLELQGYCVHDHARHAGYLALPLFPSHPPRRHCRPQLERPTRLPHSRQPHPEAYPREGLVCRAPCRDRSRRDPSLRFHLHRDVLHLHLLLGVQDLLRLRVHATGLRDPASRLCVRHRCEHVLLVECRGSPMALDELPHMWLDVRLRVPVLGVLLRATNKVSFGDGVGGIVGLG</sequence>
<dbReference type="EMBL" id="RBNJ01013603">
    <property type="protein sequence ID" value="RUS25212.1"/>
    <property type="molecule type" value="Genomic_DNA"/>
</dbReference>
<gene>
    <name evidence="9" type="ORF">BC938DRAFT_472476</name>
</gene>
<dbReference type="AlphaFoldDB" id="A0A433Q610"/>
<evidence type="ECO:0000256" key="8">
    <source>
        <dbReference type="SAM" id="MobiDB-lite"/>
    </source>
</evidence>
<comment type="similarity">
    <text evidence="2 7">Belongs to the nonaspanin (TM9SF) (TC 9.A.2) family.</text>
</comment>
<keyword evidence="5 7" id="KW-1133">Transmembrane helix</keyword>
<keyword evidence="3 7" id="KW-0812">Transmembrane</keyword>
<dbReference type="PANTHER" id="PTHR10766:SF41">
    <property type="entry name" value="TRANSMEMBRANE 9 SUPERFAMILY MEMBER 3"/>
    <property type="match status" value="1"/>
</dbReference>
<evidence type="ECO:0000256" key="2">
    <source>
        <dbReference type="ARBA" id="ARBA00005227"/>
    </source>
</evidence>
<evidence type="ECO:0000256" key="5">
    <source>
        <dbReference type="ARBA" id="ARBA00022989"/>
    </source>
</evidence>
<dbReference type="GO" id="GO:0072657">
    <property type="term" value="P:protein localization to membrane"/>
    <property type="evidence" value="ECO:0007669"/>
    <property type="project" value="TreeGrafter"/>
</dbReference>
<proteinExistence type="inferred from homology"/>
<evidence type="ECO:0000313" key="9">
    <source>
        <dbReference type="EMBL" id="RUS25212.1"/>
    </source>
</evidence>
<feature type="region of interest" description="Disordered" evidence="8">
    <location>
        <begin position="238"/>
        <end position="258"/>
    </location>
</feature>
<dbReference type="Proteomes" id="UP000274822">
    <property type="component" value="Unassembled WGS sequence"/>
</dbReference>